<dbReference type="AlphaFoldDB" id="A0A9P5MN18"/>
<protein>
    <submittedName>
        <fullName evidence="1">Uncharacterized protein</fullName>
    </submittedName>
</protein>
<accession>A0A9P5MN18</accession>
<evidence type="ECO:0000313" key="2">
    <source>
        <dbReference type="Proteomes" id="UP000759537"/>
    </source>
</evidence>
<name>A0A9P5MN18_9AGAM</name>
<proteinExistence type="predicted"/>
<sequence>MRWESWDGERSVASEGEAGFRAGMRWDRIARASDRLRKHRCLHLLRKNETAGVNGCGGVLARVLDLPCESKDEGGRDFQMGVILPVKDVNDVVGAVFLRQFEELGWLEGGHGSAMIEGLIWRLFSLWHPFIVDPMLPYYVRDAYGITTKRDLLFGARGLANLILIDDCKVPYAIDCFEGYRNKERHWEGRRAERVATDCPGH</sequence>
<dbReference type="EMBL" id="WHVB01000044">
    <property type="protein sequence ID" value="KAF8465826.1"/>
    <property type="molecule type" value="Genomic_DNA"/>
</dbReference>
<keyword evidence="2" id="KW-1185">Reference proteome</keyword>
<organism evidence="1 2">
    <name type="scientific">Russula ochroleuca</name>
    <dbReference type="NCBI Taxonomy" id="152965"/>
    <lineage>
        <taxon>Eukaryota</taxon>
        <taxon>Fungi</taxon>
        <taxon>Dikarya</taxon>
        <taxon>Basidiomycota</taxon>
        <taxon>Agaricomycotina</taxon>
        <taxon>Agaricomycetes</taxon>
        <taxon>Russulales</taxon>
        <taxon>Russulaceae</taxon>
        <taxon>Russula</taxon>
    </lineage>
</organism>
<dbReference type="Proteomes" id="UP000759537">
    <property type="component" value="Unassembled WGS sequence"/>
</dbReference>
<reference evidence="1" key="1">
    <citation type="submission" date="2019-10" db="EMBL/GenBank/DDBJ databases">
        <authorList>
            <consortium name="DOE Joint Genome Institute"/>
            <person name="Kuo A."/>
            <person name="Miyauchi S."/>
            <person name="Kiss E."/>
            <person name="Drula E."/>
            <person name="Kohler A."/>
            <person name="Sanchez-Garcia M."/>
            <person name="Andreopoulos B."/>
            <person name="Barry K.W."/>
            <person name="Bonito G."/>
            <person name="Buee M."/>
            <person name="Carver A."/>
            <person name="Chen C."/>
            <person name="Cichocki N."/>
            <person name="Clum A."/>
            <person name="Culley D."/>
            <person name="Crous P.W."/>
            <person name="Fauchery L."/>
            <person name="Girlanda M."/>
            <person name="Hayes R."/>
            <person name="Keri Z."/>
            <person name="LaButti K."/>
            <person name="Lipzen A."/>
            <person name="Lombard V."/>
            <person name="Magnuson J."/>
            <person name="Maillard F."/>
            <person name="Morin E."/>
            <person name="Murat C."/>
            <person name="Nolan M."/>
            <person name="Ohm R."/>
            <person name="Pangilinan J."/>
            <person name="Pereira M."/>
            <person name="Perotto S."/>
            <person name="Peter M."/>
            <person name="Riley R."/>
            <person name="Sitrit Y."/>
            <person name="Stielow B."/>
            <person name="Szollosi G."/>
            <person name="Zifcakova L."/>
            <person name="Stursova M."/>
            <person name="Spatafora J.W."/>
            <person name="Tedersoo L."/>
            <person name="Vaario L.-M."/>
            <person name="Yamada A."/>
            <person name="Yan M."/>
            <person name="Wang P."/>
            <person name="Xu J."/>
            <person name="Bruns T."/>
            <person name="Baldrian P."/>
            <person name="Vilgalys R."/>
            <person name="Henrissat B."/>
            <person name="Grigoriev I.V."/>
            <person name="Hibbett D."/>
            <person name="Nagy L.G."/>
            <person name="Martin F.M."/>
        </authorList>
    </citation>
    <scope>NUCLEOTIDE SEQUENCE</scope>
    <source>
        <strain evidence="1">Prilba</strain>
    </source>
</reference>
<gene>
    <name evidence="1" type="ORF">DFH94DRAFT_848536</name>
</gene>
<comment type="caution">
    <text evidence="1">The sequence shown here is derived from an EMBL/GenBank/DDBJ whole genome shotgun (WGS) entry which is preliminary data.</text>
</comment>
<reference evidence="1" key="2">
    <citation type="journal article" date="2020" name="Nat. Commun.">
        <title>Large-scale genome sequencing of mycorrhizal fungi provides insights into the early evolution of symbiotic traits.</title>
        <authorList>
            <person name="Miyauchi S."/>
            <person name="Kiss E."/>
            <person name="Kuo A."/>
            <person name="Drula E."/>
            <person name="Kohler A."/>
            <person name="Sanchez-Garcia M."/>
            <person name="Morin E."/>
            <person name="Andreopoulos B."/>
            <person name="Barry K.W."/>
            <person name="Bonito G."/>
            <person name="Buee M."/>
            <person name="Carver A."/>
            <person name="Chen C."/>
            <person name="Cichocki N."/>
            <person name="Clum A."/>
            <person name="Culley D."/>
            <person name="Crous P.W."/>
            <person name="Fauchery L."/>
            <person name="Girlanda M."/>
            <person name="Hayes R.D."/>
            <person name="Keri Z."/>
            <person name="LaButti K."/>
            <person name="Lipzen A."/>
            <person name="Lombard V."/>
            <person name="Magnuson J."/>
            <person name="Maillard F."/>
            <person name="Murat C."/>
            <person name="Nolan M."/>
            <person name="Ohm R.A."/>
            <person name="Pangilinan J."/>
            <person name="Pereira M.F."/>
            <person name="Perotto S."/>
            <person name="Peter M."/>
            <person name="Pfister S."/>
            <person name="Riley R."/>
            <person name="Sitrit Y."/>
            <person name="Stielow J.B."/>
            <person name="Szollosi G."/>
            <person name="Zifcakova L."/>
            <person name="Stursova M."/>
            <person name="Spatafora J.W."/>
            <person name="Tedersoo L."/>
            <person name="Vaario L.M."/>
            <person name="Yamada A."/>
            <person name="Yan M."/>
            <person name="Wang P."/>
            <person name="Xu J."/>
            <person name="Bruns T."/>
            <person name="Baldrian P."/>
            <person name="Vilgalys R."/>
            <person name="Dunand C."/>
            <person name="Henrissat B."/>
            <person name="Grigoriev I.V."/>
            <person name="Hibbett D."/>
            <person name="Nagy L.G."/>
            <person name="Martin F.M."/>
        </authorList>
    </citation>
    <scope>NUCLEOTIDE SEQUENCE</scope>
    <source>
        <strain evidence="1">Prilba</strain>
    </source>
</reference>
<evidence type="ECO:0000313" key="1">
    <source>
        <dbReference type="EMBL" id="KAF8465826.1"/>
    </source>
</evidence>